<dbReference type="PANTHER" id="PTHR11820:SF7">
    <property type="entry name" value="ACYLPYRUVASE FAHD1, MITOCHONDRIAL"/>
    <property type="match status" value="1"/>
</dbReference>
<dbReference type="AlphaFoldDB" id="A0A259TZJ4"/>
<dbReference type="FunCoup" id="A0A259TZJ4">
    <property type="interactions" value="373"/>
</dbReference>
<dbReference type="Gene3D" id="3.90.850.10">
    <property type="entry name" value="Fumarylacetoacetase-like, C-terminal domain"/>
    <property type="match status" value="1"/>
</dbReference>
<evidence type="ECO:0000256" key="1">
    <source>
        <dbReference type="ARBA" id="ARBA00022723"/>
    </source>
</evidence>
<dbReference type="RefSeq" id="WP_094548259.1">
    <property type="nucleotide sequence ID" value="NZ_MQWB01000001.1"/>
</dbReference>
<keyword evidence="1" id="KW-0479">Metal-binding</keyword>
<dbReference type="EMBL" id="MQWB01000001">
    <property type="protein sequence ID" value="OZC03179.1"/>
    <property type="molecule type" value="Genomic_DNA"/>
</dbReference>
<dbReference type="InterPro" id="IPR036663">
    <property type="entry name" value="Fumarylacetoacetase_C_sf"/>
</dbReference>
<keyword evidence="3" id="KW-0378">Hydrolase</keyword>
<proteinExistence type="predicted"/>
<gene>
    <name evidence="3" type="ORF">BSZ36_09455</name>
</gene>
<dbReference type="InParanoid" id="A0A259TZJ4"/>
<reference evidence="3 4" key="1">
    <citation type="submission" date="2016-11" db="EMBL/GenBank/DDBJ databases">
        <title>Study of marine rhodopsin-containing bacteria.</title>
        <authorList>
            <person name="Yoshizawa S."/>
            <person name="Kumagai Y."/>
            <person name="Kogure K."/>
        </authorList>
    </citation>
    <scope>NUCLEOTIDE SEQUENCE [LARGE SCALE GENOMIC DNA]</scope>
    <source>
        <strain evidence="3 4">SG-29</strain>
    </source>
</reference>
<dbReference type="PANTHER" id="PTHR11820">
    <property type="entry name" value="ACYLPYRUVASE"/>
    <property type="match status" value="1"/>
</dbReference>
<feature type="domain" description="Fumarylacetoacetase-like C-terminal" evidence="2">
    <location>
        <begin position="5"/>
        <end position="186"/>
    </location>
</feature>
<evidence type="ECO:0000313" key="4">
    <source>
        <dbReference type="Proteomes" id="UP000216446"/>
    </source>
</evidence>
<keyword evidence="3" id="KW-0413">Isomerase</keyword>
<keyword evidence="4" id="KW-1185">Reference proteome</keyword>
<dbReference type="Pfam" id="PF01557">
    <property type="entry name" value="FAA_hydrolase"/>
    <property type="match status" value="1"/>
</dbReference>
<dbReference type="GO" id="GO:0016853">
    <property type="term" value="F:isomerase activity"/>
    <property type="evidence" value="ECO:0007669"/>
    <property type="project" value="UniProtKB-KW"/>
</dbReference>
<dbReference type="Proteomes" id="UP000216446">
    <property type="component" value="Unassembled WGS sequence"/>
</dbReference>
<dbReference type="GO" id="GO:0046872">
    <property type="term" value="F:metal ion binding"/>
    <property type="evidence" value="ECO:0007669"/>
    <property type="project" value="UniProtKB-KW"/>
</dbReference>
<feature type="non-terminal residue" evidence="3">
    <location>
        <position position="1"/>
    </location>
</feature>
<name>A0A259TZJ4_9BACT</name>
<organism evidence="3 4">
    <name type="scientific">Rubricoccus marinus</name>
    <dbReference type="NCBI Taxonomy" id="716817"/>
    <lineage>
        <taxon>Bacteria</taxon>
        <taxon>Pseudomonadati</taxon>
        <taxon>Rhodothermota</taxon>
        <taxon>Rhodothermia</taxon>
        <taxon>Rhodothermales</taxon>
        <taxon>Rubricoccaceae</taxon>
        <taxon>Rubricoccus</taxon>
    </lineage>
</organism>
<protein>
    <submittedName>
        <fullName evidence="3">Isomerase/hydrolase</fullName>
    </submittedName>
</protein>
<evidence type="ECO:0000259" key="2">
    <source>
        <dbReference type="Pfam" id="PF01557"/>
    </source>
</evidence>
<dbReference type="InterPro" id="IPR011234">
    <property type="entry name" value="Fumarylacetoacetase-like_C"/>
</dbReference>
<comment type="caution">
    <text evidence="3">The sequence shown here is derived from an EMBL/GenBank/DDBJ whole genome shotgun (WGS) entry which is preliminary data.</text>
</comment>
<dbReference type="SUPFAM" id="SSF56529">
    <property type="entry name" value="FAH"/>
    <property type="match status" value="1"/>
</dbReference>
<accession>A0A259TZJ4</accession>
<dbReference type="GO" id="GO:0018773">
    <property type="term" value="F:acetylpyruvate hydrolase activity"/>
    <property type="evidence" value="ECO:0007669"/>
    <property type="project" value="TreeGrafter"/>
</dbReference>
<sequence length="188" mass="19389">MGSDVPTTPMVFLKPTTALVASGGEIVLPPQSEDVHHELELVAVIGTGGKDIAPEAALDHVAAYALGLDLTARDIQAEAKKKGHPWSVAKGFDTFAPLGPLASAAEIGDVGDLEIELTINGETRQKGSTAQMIFSVAALVAYCSSVFTLEPGDLIYTGTPEGVGPLAPGQTLRCTGAGLPELSVTVRR</sequence>
<evidence type="ECO:0000313" key="3">
    <source>
        <dbReference type="EMBL" id="OZC03179.1"/>
    </source>
</evidence>